<evidence type="ECO:0000313" key="2">
    <source>
        <dbReference type="EMBL" id="QEP35080.1"/>
    </source>
</evidence>
<name>A0A5C2H7Y6_9BACT</name>
<gene>
    <name evidence="2" type="ORF">APAC_2008</name>
</gene>
<evidence type="ECO:0000313" key="3">
    <source>
        <dbReference type="Proteomes" id="UP000322726"/>
    </source>
</evidence>
<feature type="chain" id="PRO_5023051703" description="DUF2914 domain-containing protein" evidence="1">
    <location>
        <begin position="27"/>
        <end position="133"/>
    </location>
</feature>
<dbReference type="AlphaFoldDB" id="A0A5C2H7Y6"/>
<dbReference type="KEGG" id="apai:APAC_2008"/>
<organism evidence="2 3">
    <name type="scientific">Malaciobacter pacificus</name>
    <dbReference type="NCBI Taxonomy" id="1080223"/>
    <lineage>
        <taxon>Bacteria</taxon>
        <taxon>Pseudomonadati</taxon>
        <taxon>Campylobacterota</taxon>
        <taxon>Epsilonproteobacteria</taxon>
        <taxon>Campylobacterales</taxon>
        <taxon>Arcobacteraceae</taxon>
        <taxon>Malaciobacter</taxon>
    </lineage>
</organism>
<sequence>MNLKVRIKMIKIILLSLFLIICNINAEEQTVENQNFSEEIFEQIEPNADCLILEDENSIICKFEVTRTSYDKQIKIEWISPSGELSRERDMIIPAGHGSIYDYRYINGRELGFWTFKVVLEDGKNYSTQFELK</sequence>
<accession>A0A5C2H7Y6</accession>
<keyword evidence="3" id="KW-1185">Reference proteome</keyword>
<reference evidence="2 3" key="2">
    <citation type="submission" date="2019-09" db="EMBL/GenBank/DDBJ databases">
        <title>Complete genome sequencing of four Arcobacter species reveals a diverse suite of mobile elements.</title>
        <authorList>
            <person name="Miller W.G."/>
            <person name="Yee E."/>
            <person name="Bono J.L."/>
        </authorList>
    </citation>
    <scope>NUCLEOTIDE SEQUENCE [LARGE SCALE GENOMIC DNA]</scope>
    <source>
        <strain evidence="2 3">LMG 26638</strain>
    </source>
</reference>
<evidence type="ECO:0008006" key="4">
    <source>
        <dbReference type="Google" id="ProtNLM"/>
    </source>
</evidence>
<keyword evidence="1" id="KW-0732">Signal</keyword>
<protein>
    <recommendedName>
        <fullName evidence="4">DUF2914 domain-containing protein</fullName>
    </recommendedName>
</protein>
<evidence type="ECO:0000256" key="1">
    <source>
        <dbReference type="SAM" id="SignalP"/>
    </source>
</evidence>
<dbReference type="Proteomes" id="UP000322726">
    <property type="component" value="Chromosome"/>
</dbReference>
<reference evidence="3" key="1">
    <citation type="submission" date="2019-09" db="EMBL/GenBank/DDBJ databases">
        <title>Complete genome sequencing of four Arcobacter species reveals a diverse suite of mobile elements.</title>
        <authorList>
            <person name="On S.L.W."/>
            <person name="Miller W.G."/>
            <person name="Biggs P."/>
            <person name="Cornelius A."/>
            <person name="Vandamme P."/>
        </authorList>
    </citation>
    <scope>NUCLEOTIDE SEQUENCE [LARGE SCALE GENOMIC DNA]</scope>
    <source>
        <strain evidence="3">LMG 26638</strain>
    </source>
</reference>
<proteinExistence type="predicted"/>
<reference evidence="2 3" key="3">
    <citation type="submission" date="2019-09" db="EMBL/GenBank/DDBJ databases">
        <title>Taxonomic note: a critical rebuttal of the proposed division of the genus Arcobacter into six genera, emended descriptions of Arcobacter anaerophilus and the genus Arcobacter, and an assessment of genus-level boundaries for Epsilonproteobacteria using in silico genomic comparator tools.</title>
        <authorList>
            <person name="On S.L.W."/>
            <person name="Miller W.G."/>
            <person name="Biggs P."/>
            <person name="Cornelius A."/>
            <person name="Vandamme P."/>
        </authorList>
    </citation>
    <scope>NUCLEOTIDE SEQUENCE [LARGE SCALE GENOMIC DNA]</scope>
    <source>
        <strain evidence="2 3">LMG 26638</strain>
    </source>
</reference>
<dbReference type="EMBL" id="CP035928">
    <property type="protein sequence ID" value="QEP35080.1"/>
    <property type="molecule type" value="Genomic_DNA"/>
</dbReference>
<feature type="signal peptide" evidence="1">
    <location>
        <begin position="1"/>
        <end position="26"/>
    </location>
</feature>